<name>A0AAN8WSI9_HALRR</name>
<comment type="caution">
    <text evidence="2">The sequence shown here is derived from an EMBL/GenBank/DDBJ whole genome shotgun (WGS) entry which is preliminary data.</text>
</comment>
<keyword evidence="1" id="KW-0812">Transmembrane</keyword>
<protein>
    <recommendedName>
        <fullName evidence="4">MARVEL domain-containing protein</fullName>
    </recommendedName>
</protein>
<proteinExistence type="predicted"/>
<evidence type="ECO:0008006" key="4">
    <source>
        <dbReference type="Google" id="ProtNLM"/>
    </source>
</evidence>
<gene>
    <name evidence="2" type="ORF">SK128_024067</name>
</gene>
<accession>A0AAN8WSI9</accession>
<evidence type="ECO:0000313" key="3">
    <source>
        <dbReference type="Proteomes" id="UP001381693"/>
    </source>
</evidence>
<organism evidence="2 3">
    <name type="scientific">Halocaridina rubra</name>
    <name type="common">Hawaiian red shrimp</name>
    <dbReference type="NCBI Taxonomy" id="373956"/>
    <lineage>
        <taxon>Eukaryota</taxon>
        <taxon>Metazoa</taxon>
        <taxon>Ecdysozoa</taxon>
        <taxon>Arthropoda</taxon>
        <taxon>Crustacea</taxon>
        <taxon>Multicrustacea</taxon>
        <taxon>Malacostraca</taxon>
        <taxon>Eumalacostraca</taxon>
        <taxon>Eucarida</taxon>
        <taxon>Decapoda</taxon>
        <taxon>Pleocyemata</taxon>
        <taxon>Caridea</taxon>
        <taxon>Atyoidea</taxon>
        <taxon>Atyidae</taxon>
        <taxon>Halocaridina</taxon>
    </lineage>
</organism>
<feature type="transmembrane region" description="Helical" evidence="1">
    <location>
        <begin position="136"/>
        <end position="154"/>
    </location>
</feature>
<dbReference type="EMBL" id="JAXCGZ010014445">
    <property type="protein sequence ID" value="KAK7071490.1"/>
    <property type="molecule type" value="Genomic_DNA"/>
</dbReference>
<feature type="transmembrane region" description="Helical" evidence="1">
    <location>
        <begin position="69"/>
        <end position="88"/>
    </location>
</feature>
<dbReference type="AlphaFoldDB" id="A0AAN8WSI9"/>
<keyword evidence="3" id="KW-1185">Reference proteome</keyword>
<dbReference type="Proteomes" id="UP001381693">
    <property type="component" value="Unassembled WGS sequence"/>
</dbReference>
<sequence length="171" mass="18812">MSDVSDTGNNVTKAPSCPCRFKISTTTLFKLFQMISVSVTFGLFRGIPLTFGRFGKADPILNIMTHADVFAGGVMVTAFICTPLMFLSQRIAKEGSQRTYLEPLINISLCLFSLVSGFIGLAFWKSPPSQWSDDKAEGITMCCFCFVTAVFYFLDTLGVLGRILCRKTPTV</sequence>
<keyword evidence="1" id="KW-0472">Membrane</keyword>
<evidence type="ECO:0000256" key="1">
    <source>
        <dbReference type="SAM" id="Phobius"/>
    </source>
</evidence>
<keyword evidence="1" id="KW-1133">Transmembrane helix</keyword>
<reference evidence="2 3" key="1">
    <citation type="submission" date="2023-11" db="EMBL/GenBank/DDBJ databases">
        <title>Halocaridina rubra genome assembly.</title>
        <authorList>
            <person name="Smith C."/>
        </authorList>
    </citation>
    <scope>NUCLEOTIDE SEQUENCE [LARGE SCALE GENOMIC DNA]</scope>
    <source>
        <strain evidence="2">EP-1</strain>
        <tissue evidence="2">Whole</tissue>
    </source>
</reference>
<evidence type="ECO:0000313" key="2">
    <source>
        <dbReference type="EMBL" id="KAK7071490.1"/>
    </source>
</evidence>
<feature type="transmembrane region" description="Helical" evidence="1">
    <location>
        <begin position="100"/>
        <end position="124"/>
    </location>
</feature>
<feature type="transmembrane region" description="Helical" evidence="1">
    <location>
        <begin position="28"/>
        <end position="49"/>
    </location>
</feature>